<comment type="caution">
    <text evidence="2">The sequence shown here is derived from an EMBL/GenBank/DDBJ whole genome shotgun (WGS) entry which is preliminary data.</text>
</comment>
<feature type="signal peptide" evidence="1">
    <location>
        <begin position="1"/>
        <end position="19"/>
    </location>
</feature>
<accession>A0AA37W5L5</accession>
<evidence type="ECO:0000256" key="1">
    <source>
        <dbReference type="SAM" id="SignalP"/>
    </source>
</evidence>
<evidence type="ECO:0000313" key="2">
    <source>
        <dbReference type="EMBL" id="GLQ04191.1"/>
    </source>
</evidence>
<dbReference type="Proteomes" id="UP001161408">
    <property type="component" value="Unassembled WGS sequence"/>
</dbReference>
<name>A0AA37W5L5_9GAMM</name>
<dbReference type="RefSeq" id="WP_036955383.1">
    <property type="nucleotide sequence ID" value="NZ_BJXY01000009.1"/>
</dbReference>
<organism evidence="2 3">
    <name type="scientific">Pseudoalteromonas tetraodonis GFC</name>
    <dbReference type="NCBI Taxonomy" id="1315271"/>
    <lineage>
        <taxon>Bacteria</taxon>
        <taxon>Pseudomonadati</taxon>
        <taxon>Pseudomonadota</taxon>
        <taxon>Gammaproteobacteria</taxon>
        <taxon>Alteromonadales</taxon>
        <taxon>Pseudoalteromonadaceae</taxon>
        <taxon>Pseudoalteromonas</taxon>
    </lineage>
</organism>
<reference evidence="2" key="2">
    <citation type="submission" date="2023-01" db="EMBL/GenBank/DDBJ databases">
        <title>Draft genome sequence of Pseudoalteromonas tetraodonis strain NBRC 103034.</title>
        <authorList>
            <person name="Sun Q."/>
            <person name="Mori K."/>
        </authorList>
    </citation>
    <scope>NUCLEOTIDE SEQUENCE</scope>
    <source>
        <strain evidence="2">NBRC 103034</strain>
    </source>
</reference>
<feature type="chain" id="PRO_5041246958" evidence="1">
    <location>
        <begin position="20"/>
        <end position="158"/>
    </location>
</feature>
<gene>
    <name evidence="2" type="ORF">GCM10007914_30720</name>
</gene>
<evidence type="ECO:0000313" key="3">
    <source>
        <dbReference type="Proteomes" id="UP001161408"/>
    </source>
</evidence>
<keyword evidence="1" id="KW-0732">Signal</keyword>
<keyword evidence="3" id="KW-1185">Reference proteome</keyword>
<protein>
    <submittedName>
        <fullName evidence="2">Uncharacterized protein</fullName>
    </submittedName>
</protein>
<proteinExistence type="predicted"/>
<dbReference type="EMBL" id="BSNE01000020">
    <property type="protein sequence ID" value="GLQ04191.1"/>
    <property type="molecule type" value="Genomic_DNA"/>
</dbReference>
<dbReference type="AlphaFoldDB" id="A0AA37W5L5"/>
<sequence>MIKWILLILLCVFTSLPQAYEQYSQEHCDSIVKERETIRSRLRQSYKVKEGERLKARFKYLFEELAKHCDKPKQTNRTYQRSSAYSSSNNALLHTRVPNMKLHSDSYSDPEKLAAWSEFYTLPKRCRSKGMQSSDFVWCSEYRGEQKRLFEAQWNKRR</sequence>
<reference evidence="2" key="1">
    <citation type="journal article" date="2014" name="Int. J. Syst. Evol. Microbiol.">
        <title>Complete genome sequence of Corynebacterium casei LMG S-19264T (=DSM 44701T), isolated from a smear-ripened cheese.</title>
        <authorList>
            <consortium name="US DOE Joint Genome Institute (JGI-PGF)"/>
            <person name="Walter F."/>
            <person name="Albersmeier A."/>
            <person name="Kalinowski J."/>
            <person name="Ruckert C."/>
        </authorList>
    </citation>
    <scope>NUCLEOTIDE SEQUENCE</scope>
    <source>
        <strain evidence="2">NBRC 103034</strain>
    </source>
</reference>